<sequence>MPTNENTATGRDQSPESHLAQAFKDIADGERTASALENHLASLEEKIESLLAAIKQPANSDGTRDASSTDSKPENRTNAGDNMNNNENNTPGNE</sequence>
<dbReference type="VEuPathDB" id="FungiDB:ACJ73_03421"/>
<dbReference type="AlphaFoldDB" id="A0A1J9RC32"/>
<dbReference type="EMBL" id="LGTZ01000413">
    <property type="protein sequence ID" value="OJD25213.1"/>
    <property type="molecule type" value="Genomic_DNA"/>
</dbReference>
<feature type="coiled-coil region" evidence="1">
    <location>
        <begin position="26"/>
        <end position="53"/>
    </location>
</feature>
<evidence type="ECO:0000313" key="4">
    <source>
        <dbReference type="Proteomes" id="UP000242791"/>
    </source>
</evidence>
<accession>A0A1J9RC32</accession>
<comment type="caution">
    <text evidence="3">The sequence shown here is derived from an EMBL/GenBank/DDBJ whole genome shotgun (WGS) entry which is preliminary data.</text>
</comment>
<proteinExistence type="predicted"/>
<keyword evidence="1" id="KW-0175">Coiled coil</keyword>
<organism evidence="3 4">
    <name type="scientific">Blastomyces percursus</name>
    <dbReference type="NCBI Taxonomy" id="1658174"/>
    <lineage>
        <taxon>Eukaryota</taxon>
        <taxon>Fungi</taxon>
        <taxon>Dikarya</taxon>
        <taxon>Ascomycota</taxon>
        <taxon>Pezizomycotina</taxon>
        <taxon>Eurotiomycetes</taxon>
        <taxon>Eurotiomycetidae</taxon>
        <taxon>Onygenales</taxon>
        <taxon>Ajellomycetaceae</taxon>
        <taxon>Blastomyces</taxon>
    </lineage>
</organism>
<evidence type="ECO:0000256" key="2">
    <source>
        <dbReference type="SAM" id="MobiDB-lite"/>
    </source>
</evidence>
<keyword evidence="4" id="KW-1185">Reference proteome</keyword>
<dbReference type="OrthoDB" id="5398685at2759"/>
<gene>
    <name evidence="3" type="ORF">ACJ73_03421</name>
</gene>
<feature type="compositionally biased region" description="Low complexity" evidence="2">
    <location>
        <begin position="77"/>
        <end position="94"/>
    </location>
</feature>
<evidence type="ECO:0000313" key="3">
    <source>
        <dbReference type="EMBL" id="OJD25213.1"/>
    </source>
</evidence>
<protein>
    <submittedName>
        <fullName evidence="3">Uncharacterized protein</fullName>
    </submittedName>
</protein>
<name>A0A1J9RC32_9EURO</name>
<feature type="compositionally biased region" description="Polar residues" evidence="2">
    <location>
        <begin position="57"/>
        <end position="70"/>
    </location>
</feature>
<evidence type="ECO:0000256" key="1">
    <source>
        <dbReference type="SAM" id="Coils"/>
    </source>
</evidence>
<feature type="region of interest" description="Disordered" evidence="2">
    <location>
        <begin position="54"/>
        <end position="94"/>
    </location>
</feature>
<reference evidence="3 4" key="1">
    <citation type="submission" date="2015-08" db="EMBL/GenBank/DDBJ databases">
        <title>Emmonsia species relationships and genome sequence.</title>
        <authorList>
            <person name="Cuomo C.A."/>
            <person name="Schwartz I.S."/>
            <person name="Kenyon C."/>
            <person name="De Hoog G.S."/>
            <person name="Govender N.P."/>
            <person name="Botha A."/>
            <person name="Moreno L."/>
            <person name="De Vries M."/>
            <person name="Munoz J.F."/>
            <person name="Stielow J.B."/>
        </authorList>
    </citation>
    <scope>NUCLEOTIDE SEQUENCE [LARGE SCALE GENOMIC DNA]</scope>
    <source>
        <strain evidence="3 4">EI222</strain>
    </source>
</reference>
<dbReference type="Proteomes" id="UP000242791">
    <property type="component" value="Unassembled WGS sequence"/>
</dbReference>